<accession>W4IWS7</accession>
<dbReference type="AlphaFoldDB" id="W4IWS7"/>
<reference evidence="1 2" key="1">
    <citation type="submission" date="2013-02" db="EMBL/GenBank/DDBJ databases">
        <title>The Genome Annotation of Plasmodium falciparum Palo Alto/Uganda.</title>
        <authorList>
            <consortium name="The Broad Institute Genome Sequencing Platform"/>
            <consortium name="The Broad Institute Genome Sequencing Center for Infectious Disease"/>
            <person name="Neafsey D."/>
            <person name="Hoffman S."/>
            <person name="Volkman S."/>
            <person name="Rosenthal P."/>
            <person name="Walker B."/>
            <person name="Young S.K."/>
            <person name="Zeng Q."/>
            <person name="Gargeya S."/>
            <person name="Fitzgerald M."/>
            <person name="Haas B."/>
            <person name="Abouelleil A."/>
            <person name="Allen A.W."/>
            <person name="Alvarado L."/>
            <person name="Arachchi H.M."/>
            <person name="Berlin A.M."/>
            <person name="Chapman S.B."/>
            <person name="Gainer-Dewar J."/>
            <person name="Goldberg J."/>
            <person name="Griggs A."/>
            <person name="Gujja S."/>
            <person name="Hansen M."/>
            <person name="Howarth C."/>
            <person name="Imamovic A."/>
            <person name="Ireland A."/>
            <person name="Larimer J."/>
            <person name="McCowan C."/>
            <person name="Murphy C."/>
            <person name="Pearson M."/>
            <person name="Poon T.W."/>
            <person name="Priest M."/>
            <person name="Roberts A."/>
            <person name="Saif S."/>
            <person name="Shea T."/>
            <person name="Sisk P."/>
            <person name="Sykes S."/>
            <person name="Wortman J."/>
            <person name="Nusbaum C."/>
            <person name="Birren B."/>
        </authorList>
    </citation>
    <scope>NUCLEOTIDE SEQUENCE [LARGE SCALE GENOMIC DNA]</scope>
    <source>
        <strain evidence="1 2">Palo Alto/Uganda</strain>
    </source>
</reference>
<dbReference type="Proteomes" id="UP000019103">
    <property type="component" value="Unassembled WGS sequence"/>
</dbReference>
<name>W4IWS7_PLAFP</name>
<dbReference type="EMBL" id="KI927384">
    <property type="protein sequence ID" value="ETW53816.1"/>
    <property type="molecule type" value="Genomic_DNA"/>
</dbReference>
<organism evidence="1 2">
    <name type="scientific">Plasmodium falciparum (isolate Palo Alto / Uganda)</name>
    <dbReference type="NCBI Taxonomy" id="57270"/>
    <lineage>
        <taxon>Eukaryota</taxon>
        <taxon>Sar</taxon>
        <taxon>Alveolata</taxon>
        <taxon>Apicomplexa</taxon>
        <taxon>Aconoidasida</taxon>
        <taxon>Haemosporida</taxon>
        <taxon>Plasmodiidae</taxon>
        <taxon>Plasmodium</taxon>
        <taxon>Plasmodium (Laverania)</taxon>
    </lineage>
</organism>
<reference evidence="1 2" key="2">
    <citation type="submission" date="2013-02" db="EMBL/GenBank/DDBJ databases">
        <title>The Genome Sequence of Plasmodium falciparum Palo Alto/Uganda.</title>
        <authorList>
            <consortium name="The Broad Institute Genome Sequencing Platform"/>
            <consortium name="The Broad Institute Genome Sequencing Center for Infectious Disease"/>
            <person name="Neafsey D."/>
            <person name="Cheeseman I."/>
            <person name="Volkman S."/>
            <person name="Adams J."/>
            <person name="Walker B."/>
            <person name="Young S.K."/>
            <person name="Zeng Q."/>
            <person name="Gargeya S."/>
            <person name="Fitzgerald M."/>
            <person name="Haas B."/>
            <person name="Abouelleil A."/>
            <person name="Alvarado L."/>
            <person name="Arachchi H.M."/>
            <person name="Berlin A.M."/>
            <person name="Chapman S.B."/>
            <person name="Dewar J."/>
            <person name="Goldberg J."/>
            <person name="Griggs A."/>
            <person name="Gujja S."/>
            <person name="Hansen M."/>
            <person name="Howarth C."/>
            <person name="Imamovic A."/>
            <person name="Larimer J."/>
            <person name="McCowan C."/>
            <person name="Murphy C."/>
            <person name="Neiman D."/>
            <person name="Pearson M."/>
            <person name="Priest M."/>
            <person name="Roberts A."/>
            <person name="Saif S."/>
            <person name="Shea T."/>
            <person name="Sisk P."/>
            <person name="Sykes S."/>
            <person name="Wortman J."/>
            <person name="Nusbaum C."/>
            <person name="Birren B."/>
        </authorList>
    </citation>
    <scope>NUCLEOTIDE SEQUENCE [LARGE SCALE GENOMIC DNA]</scope>
    <source>
        <strain evidence="1 2">Palo Alto/Uganda</strain>
    </source>
</reference>
<evidence type="ECO:0000313" key="1">
    <source>
        <dbReference type="EMBL" id="ETW53816.1"/>
    </source>
</evidence>
<sequence length="193" mass="22994">MSKYPYQAQEIKKHMDQLQQNVSIVTQQKMQPIYSVKQNMPFNEENEMKRNTRKITLPMTHQIPNVPNIQQQINNKMDERMSTENINENNLYNMMNRKLSTSINKFNNHDQYYPYDSYQQQQLQGNNINVMDIRNVDKNENNIFLLKNNQSRDIQNNCTNIMMNNNIPSSYITPGQAYKLNSNQNINHTQQKK</sequence>
<gene>
    <name evidence="1" type="ORF">PFUGPA_03688</name>
</gene>
<protein>
    <submittedName>
        <fullName evidence="1">Uncharacterized protein</fullName>
    </submittedName>
</protein>
<proteinExistence type="predicted"/>
<evidence type="ECO:0000313" key="2">
    <source>
        <dbReference type="Proteomes" id="UP000019103"/>
    </source>
</evidence>